<evidence type="ECO:0000259" key="10">
    <source>
        <dbReference type="PROSITE" id="PS50893"/>
    </source>
</evidence>
<evidence type="ECO:0000256" key="2">
    <source>
        <dbReference type="ARBA" id="ARBA00022448"/>
    </source>
</evidence>
<sequence>MTEEALDLRAGRDLILRHLRARWPMLAVAFVAGLSWGLLRLVEPYLVGLAIDHAIVERDLGKLTQYVAIFIAVAAVLAVCAGTRRYWAMRTSYRIETDLRLELYDRVNRLSFDYHDRTATGQLMSRGSADLREIQAFLVNIPINSAYLLMAVGAFVLLVLTSVTLAVLAMAVFPVVTWLSVRFFNRLEPGTKRVQQDLADVASVTEETIAGARLVRAFGREEHEIGRMRAAAERVRKDAMEVVRLRTVYGPLFFLLPGLGQLVVLAYGGWLVLDGQMTLGALVAALQYLGMLAWPVQSLGEMIASGQRAVVSAARVWNVLKEEPTVKERPHARPLPPGNGQIVFDRVTFGYRAGLPVLREFSLEVPAGRSVALVGATGSGKSTVARLLPRFYDVDEGRILLDGADIRTLRLRELRRSIGIVFEDTFLFSDTVRNNIAYGRLDATDEQIVRAAKLAHAHEFIEQLEHGYDTVVGEQGFSLSGGQRQRIAIARAILMEPRVLILDDATSSVDARMEEEIRTALREVMAGRTTLIISHRLSTIALADQVVLVDEGRVAATGTHEELLRSCPRYREVLGQVEAMAS</sequence>
<proteinExistence type="predicted"/>
<dbReference type="PROSITE" id="PS50929">
    <property type="entry name" value="ABC_TM1F"/>
    <property type="match status" value="1"/>
</dbReference>
<keyword evidence="4 9" id="KW-0812">Transmembrane</keyword>
<evidence type="ECO:0000313" key="13">
    <source>
        <dbReference type="Proteomes" id="UP000223071"/>
    </source>
</evidence>
<dbReference type="GO" id="GO:0005524">
    <property type="term" value="F:ATP binding"/>
    <property type="evidence" value="ECO:0007669"/>
    <property type="project" value="UniProtKB-KW"/>
</dbReference>
<feature type="domain" description="ABC transmembrane type-1" evidence="11">
    <location>
        <begin position="27"/>
        <end position="308"/>
    </location>
</feature>
<dbReference type="Proteomes" id="UP000223071">
    <property type="component" value="Unassembled WGS sequence"/>
</dbReference>
<dbReference type="GO" id="GO:0005886">
    <property type="term" value="C:plasma membrane"/>
    <property type="evidence" value="ECO:0007669"/>
    <property type="project" value="UniProtKB-SubCell"/>
</dbReference>
<keyword evidence="3" id="KW-1003">Cell membrane</keyword>
<dbReference type="InterPro" id="IPR011527">
    <property type="entry name" value="ABC1_TM_dom"/>
</dbReference>
<dbReference type="PANTHER" id="PTHR43394">
    <property type="entry name" value="ATP-DEPENDENT PERMEASE MDL1, MITOCHONDRIAL"/>
    <property type="match status" value="1"/>
</dbReference>
<dbReference type="PANTHER" id="PTHR43394:SF1">
    <property type="entry name" value="ATP-BINDING CASSETTE SUB-FAMILY B MEMBER 10, MITOCHONDRIAL"/>
    <property type="match status" value="1"/>
</dbReference>
<dbReference type="RefSeq" id="WP_165772427.1">
    <property type="nucleotide sequence ID" value="NZ_PDJQ01000001.1"/>
</dbReference>
<name>A0A2A9HAY4_TEPT2</name>
<evidence type="ECO:0000256" key="7">
    <source>
        <dbReference type="ARBA" id="ARBA00022989"/>
    </source>
</evidence>
<dbReference type="InterPro" id="IPR003593">
    <property type="entry name" value="AAA+_ATPase"/>
</dbReference>
<dbReference type="Pfam" id="PF00005">
    <property type="entry name" value="ABC_tran"/>
    <property type="match status" value="1"/>
</dbReference>
<evidence type="ECO:0000256" key="4">
    <source>
        <dbReference type="ARBA" id="ARBA00022692"/>
    </source>
</evidence>
<reference evidence="12 13" key="1">
    <citation type="submission" date="2017-09" db="EMBL/GenBank/DDBJ databases">
        <title>Sequencing the genomes of two abundant thermophiles in Great Basin hot springs: Thermocrinis jamiesonii and novel Chloroflexi Thermoflexus hugenholtzii.</title>
        <authorList>
            <person name="Hedlund B."/>
        </authorList>
    </citation>
    <scope>NUCLEOTIDE SEQUENCE [LARGE SCALE GENOMIC DNA]</scope>
    <source>
        <strain evidence="12 13">G233</strain>
    </source>
</reference>
<dbReference type="EMBL" id="PDJQ01000001">
    <property type="protein sequence ID" value="PFG73127.1"/>
    <property type="molecule type" value="Genomic_DNA"/>
</dbReference>
<evidence type="ECO:0000313" key="12">
    <source>
        <dbReference type="EMBL" id="PFG73127.1"/>
    </source>
</evidence>
<keyword evidence="8 9" id="KW-0472">Membrane</keyword>
<protein>
    <submittedName>
        <fullName evidence="12">ATP-binding cassette subfamily B protein</fullName>
    </submittedName>
</protein>
<dbReference type="SUPFAM" id="SSF90123">
    <property type="entry name" value="ABC transporter transmembrane region"/>
    <property type="match status" value="1"/>
</dbReference>
<dbReference type="InterPro" id="IPR017871">
    <property type="entry name" value="ABC_transporter-like_CS"/>
</dbReference>
<dbReference type="InterPro" id="IPR036640">
    <property type="entry name" value="ABC1_TM_sf"/>
</dbReference>
<organism evidence="12 13">
    <name type="scientific">Tepidiforma thermophila (strain KCTC 52669 / CGMCC 1.13589 / G233)</name>
    <dbReference type="NCBI Taxonomy" id="2761530"/>
    <lineage>
        <taxon>Bacteria</taxon>
        <taxon>Bacillati</taxon>
        <taxon>Chloroflexota</taxon>
        <taxon>Tepidiformia</taxon>
        <taxon>Tepidiformales</taxon>
        <taxon>Tepidiformaceae</taxon>
        <taxon>Tepidiforma</taxon>
    </lineage>
</organism>
<evidence type="ECO:0000259" key="11">
    <source>
        <dbReference type="PROSITE" id="PS50929"/>
    </source>
</evidence>
<keyword evidence="7 9" id="KW-1133">Transmembrane helix</keyword>
<dbReference type="InterPro" id="IPR027417">
    <property type="entry name" value="P-loop_NTPase"/>
</dbReference>
<feature type="transmembrane region" description="Helical" evidence="9">
    <location>
        <begin position="21"/>
        <end position="39"/>
    </location>
</feature>
<dbReference type="Pfam" id="PF00664">
    <property type="entry name" value="ABC_membrane"/>
    <property type="match status" value="1"/>
</dbReference>
<dbReference type="InterPro" id="IPR039421">
    <property type="entry name" value="Type_1_exporter"/>
</dbReference>
<dbReference type="InterPro" id="IPR003439">
    <property type="entry name" value="ABC_transporter-like_ATP-bd"/>
</dbReference>
<evidence type="ECO:0000256" key="3">
    <source>
        <dbReference type="ARBA" id="ARBA00022475"/>
    </source>
</evidence>
<evidence type="ECO:0000256" key="5">
    <source>
        <dbReference type="ARBA" id="ARBA00022741"/>
    </source>
</evidence>
<keyword evidence="2" id="KW-0813">Transport</keyword>
<dbReference type="PROSITE" id="PS00211">
    <property type="entry name" value="ABC_TRANSPORTER_1"/>
    <property type="match status" value="1"/>
</dbReference>
<dbReference type="GO" id="GO:0016887">
    <property type="term" value="F:ATP hydrolysis activity"/>
    <property type="evidence" value="ECO:0007669"/>
    <property type="project" value="InterPro"/>
</dbReference>
<feature type="transmembrane region" description="Helical" evidence="9">
    <location>
        <begin position="66"/>
        <end position="87"/>
    </location>
</feature>
<keyword evidence="13" id="KW-1185">Reference proteome</keyword>
<dbReference type="FunFam" id="3.40.50.300:FF:000221">
    <property type="entry name" value="Multidrug ABC transporter ATP-binding protein"/>
    <property type="match status" value="1"/>
</dbReference>
<feature type="transmembrane region" description="Helical" evidence="9">
    <location>
        <begin position="165"/>
        <end position="184"/>
    </location>
</feature>
<comment type="subcellular location">
    <subcellularLocation>
        <location evidence="1">Cell membrane</location>
        <topology evidence="1">Multi-pass membrane protein</topology>
    </subcellularLocation>
</comment>
<accession>A0A2A9HAY4</accession>
<dbReference type="SUPFAM" id="SSF52540">
    <property type="entry name" value="P-loop containing nucleoside triphosphate hydrolases"/>
    <property type="match status" value="1"/>
</dbReference>
<dbReference type="SMART" id="SM00382">
    <property type="entry name" value="AAA"/>
    <property type="match status" value="1"/>
</dbReference>
<feature type="transmembrane region" description="Helical" evidence="9">
    <location>
        <begin position="252"/>
        <end position="273"/>
    </location>
</feature>
<dbReference type="CDD" id="cd18543">
    <property type="entry name" value="ABC_6TM_Rv0194_D1_like"/>
    <property type="match status" value="1"/>
</dbReference>
<evidence type="ECO:0000256" key="1">
    <source>
        <dbReference type="ARBA" id="ARBA00004651"/>
    </source>
</evidence>
<keyword evidence="5" id="KW-0547">Nucleotide-binding</keyword>
<evidence type="ECO:0000256" key="6">
    <source>
        <dbReference type="ARBA" id="ARBA00022840"/>
    </source>
</evidence>
<dbReference type="Gene3D" id="3.40.50.300">
    <property type="entry name" value="P-loop containing nucleotide triphosphate hydrolases"/>
    <property type="match status" value="1"/>
</dbReference>
<evidence type="ECO:0000256" key="8">
    <source>
        <dbReference type="ARBA" id="ARBA00023136"/>
    </source>
</evidence>
<feature type="transmembrane region" description="Helical" evidence="9">
    <location>
        <begin position="136"/>
        <end position="159"/>
    </location>
</feature>
<feature type="domain" description="ABC transporter" evidence="10">
    <location>
        <begin position="342"/>
        <end position="576"/>
    </location>
</feature>
<dbReference type="AlphaFoldDB" id="A0A2A9HAY4"/>
<comment type="caution">
    <text evidence="12">The sequence shown here is derived from an EMBL/GenBank/DDBJ whole genome shotgun (WGS) entry which is preliminary data.</text>
</comment>
<keyword evidence="6 12" id="KW-0067">ATP-binding</keyword>
<dbReference type="GO" id="GO:0015421">
    <property type="term" value="F:ABC-type oligopeptide transporter activity"/>
    <property type="evidence" value="ECO:0007669"/>
    <property type="project" value="TreeGrafter"/>
</dbReference>
<dbReference type="PROSITE" id="PS50893">
    <property type="entry name" value="ABC_TRANSPORTER_2"/>
    <property type="match status" value="1"/>
</dbReference>
<evidence type="ECO:0000256" key="9">
    <source>
        <dbReference type="SAM" id="Phobius"/>
    </source>
</evidence>
<dbReference type="Gene3D" id="1.20.1560.10">
    <property type="entry name" value="ABC transporter type 1, transmembrane domain"/>
    <property type="match status" value="1"/>
</dbReference>
<gene>
    <name evidence="12" type="ORF">A9A59_0321</name>
</gene>